<feature type="transmembrane region" description="Helical" evidence="2">
    <location>
        <begin position="12"/>
        <end position="32"/>
    </location>
</feature>
<organism evidence="3 4">
    <name type="scientific">Dyella humi</name>
    <dbReference type="NCBI Taxonomy" id="1770547"/>
    <lineage>
        <taxon>Bacteria</taxon>
        <taxon>Pseudomonadati</taxon>
        <taxon>Pseudomonadota</taxon>
        <taxon>Gammaproteobacteria</taxon>
        <taxon>Lysobacterales</taxon>
        <taxon>Rhodanobacteraceae</taxon>
        <taxon>Dyella</taxon>
    </lineage>
</organism>
<feature type="compositionally biased region" description="Polar residues" evidence="1">
    <location>
        <begin position="232"/>
        <end position="244"/>
    </location>
</feature>
<feature type="region of interest" description="Disordered" evidence="1">
    <location>
        <begin position="166"/>
        <end position="244"/>
    </location>
</feature>
<protein>
    <submittedName>
        <fullName evidence="3">General secretion pathway protein GspN</fullName>
    </submittedName>
</protein>
<evidence type="ECO:0000256" key="2">
    <source>
        <dbReference type="SAM" id="Phobius"/>
    </source>
</evidence>
<keyword evidence="2" id="KW-0472">Membrane</keyword>
<keyword evidence="4" id="KW-1185">Reference proteome</keyword>
<dbReference type="RefSeq" id="WP_380013882.1">
    <property type="nucleotide sequence ID" value="NZ_JADIKI010000023.1"/>
</dbReference>
<accession>A0ABW8ILA1</accession>
<reference evidence="3 4" key="1">
    <citation type="submission" date="2020-10" db="EMBL/GenBank/DDBJ databases">
        <title>Phylogeny of dyella-like bacteria.</title>
        <authorList>
            <person name="Fu J."/>
        </authorList>
    </citation>
    <scope>NUCLEOTIDE SEQUENCE [LARGE SCALE GENOMIC DNA]</scope>
    <source>
        <strain evidence="3 4">DHG40</strain>
    </source>
</reference>
<evidence type="ECO:0000313" key="3">
    <source>
        <dbReference type="EMBL" id="MFK2855995.1"/>
    </source>
</evidence>
<keyword evidence="2" id="KW-0812">Transmembrane</keyword>
<feature type="compositionally biased region" description="Pro residues" evidence="1">
    <location>
        <begin position="181"/>
        <end position="193"/>
    </location>
</feature>
<dbReference type="Proteomes" id="UP001620409">
    <property type="component" value="Unassembled WGS sequence"/>
</dbReference>
<proteinExistence type="predicted"/>
<dbReference type="EMBL" id="JADIKI010000023">
    <property type="protein sequence ID" value="MFK2855995.1"/>
    <property type="molecule type" value="Genomic_DNA"/>
</dbReference>
<name>A0ABW8ILA1_9GAMM</name>
<comment type="caution">
    <text evidence="3">The sequence shown here is derived from an EMBL/GenBank/DDBJ whole genome shotgun (WGS) entry which is preliminary data.</text>
</comment>
<gene>
    <name evidence="3" type="ORF">ISP18_15430</name>
</gene>
<evidence type="ECO:0000256" key="1">
    <source>
        <dbReference type="SAM" id="MobiDB-lite"/>
    </source>
</evidence>
<feature type="compositionally biased region" description="Low complexity" evidence="1">
    <location>
        <begin position="167"/>
        <end position="180"/>
    </location>
</feature>
<evidence type="ECO:0000313" key="4">
    <source>
        <dbReference type="Proteomes" id="UP001620409"/>
    </source>
</evidence>
<sequence length="244" mass="25395">MNAAAQRRLTPVAGVVVAVLGVVLLSLLFGAGRGVSWDPPRPVPPLPAVHAVTLPMPPPLPSYAQTWDHPLFSADRKPIVTAGGGNEGVSLGDLQLTGIILTSSLHMALLGPVNSKGDDDKQVSVREGSILPDSNWKLVQVLPRSAIFASPSGRTELKLPAGAPIDQQQSAPNAQQAPIPMNGPEPGPGPGTPAPGNGRQGVMMQPVPPPPPPANDAQAERLQKLRAAILKQRSQQQTGNQGEH</sequence>
<keyword evidence="2" id="KW-1133">Transmembrane helix</keyword>